<keyword evidence="3" id="KW-1185">Reference proteome</keyword>
<keyword evidence="1" id="KW-1133">Transmembrane helix</keyword>
<dbReference type="PANTHER" id="PTHR30012">
    <property type="entry name" value="GENERAL SECRETION PATHWAY PROTEIN"/>
    <property type="match status" value="1"/>
</dbReference>
<feature type="transmembrane region" description="Helical" evidence="1">
    <location>
        <begin position="161"/>
        <end position="185"/>
    </location>
</feature>
<sequence>MPVNQLRRLSWSKNRQWQWVEDYCHWLDDGCSPLQAAEAMRLSATHYNLVPEQQMAQRLADCLRAGLPMTDALKGWLHPGLLDVFTLGQQQDCLTELLQQFRTFERRRYRLVMSLWKQRVYPLFVLLLVLVATAVAGQAYFPRLLAYSPAAVEHWSVNAVSLLSSLLVNWGALWLLSGVALGLVYRWLGQHWTGRWRLRLERLGMFGYTRAMGAVWVTQMLALLLRHRLSLQDGLRQLEPLANTYVRCHLQTMSQHLARGERQLAEVMGTGLLPKQLLFRLHNSSQLGQAVDGLWRTALRSDKAIRAEIMSRQRLLLGLVYLAIVGLLMLLIQAAGQIMQQLLMA</sequence>
<dbReference type="AlphaFoldDB" id="A0A4R6PLS6"/>
<feature type="transmembrane region" description="Helical" evidence="1">
    <location>
        <begin position="315"/>
        <end position="335"/>
    </location>
</feature>
<keyword evidence="1" id="KW-0472">Membrane</keyword>
<comment type="caution">
    <text evidence="2">The sequence shown here is derived from an EMBL/GenBank/DDBJ whole genome shotgun (WGS) entry which is preliminary data.</text>
</comment>
<evidence type="ECO:0000256" key="1">
    <source>
        <dbReference type="SAM" id="Phobius"/>
    </source>
</evidence>
<dbReference type="Proteomes" id="UP000295531">
    <property type="component" value="Unassembled WGS sequence"/>
</dbReference>
<reference evidence="2 3" key="1">
    <citation type="submission" date="2019-03" db="EMBL/GenBank/DDBJ databases">
        <title>Freshwater and sediment microbial communities from various areas in North America, analyzing microbe dynamics in response to fracking.</title>
        <authorList>
            <person name="Lamendella R."/>
        </authorList>
    </citation>
    <scope>NUCLEOTIDE SEQUENCE [LARGE SCALE GENOMIC DNA]</scope>
    <source>
        <strain evidence="2 3">18_TX</strain>
    </source>
</reference>
<dbReference type="InterPro" id="IPR003004">
    <property type="entry name" value="GspF/PilC"/>
</dbReference>
<evidence type="ECO:0000313" key="3">
    <source>
        <dbReference type="Proteomes" id="UP000295531"/>
    </source>
</evidence>
<name>A0A4R6PLS6_9GAMM</name>
<organism evidence="2 3">
    <name type="scientific">Idiomarina aquatica</name>
    <dbReference type="NCBI Taxonomy" id="1327752"/>
    <lineage>
        <taxon>Bacteria</taxon>
        <taxon>Pseudomonadati</taxon>
        <taxon>Pseudomonadota</taxon>
        <taxon>Gammaproteobacteria</taxon>
        <taxon>Alteromonadales</taxon>
        <taxon>Idiomarinaceae</taxon>
        <taxon>Idiomarina</taxon>
    </lineage>
</organism>
<accession>A0A4R6PLS6</accession>
<evidence type="ECO:0000313" key="2">
    <source>
        <dbReference type="EMBL" id="TDP38965.1"/>
    </source>
</evidence>
<feature type="transmembrane region" description="Helical" evidence="1">
    <location>
        <begin position="120"/>
        <end position="141"/>
    </location>
</feature>
<dbReference type="PANTHER" id="PTHR30012:SF0">
    <property type="entry name" value="TYPE II SECRETION SYSTEM PROTEIN F-RELATED"/>
    <property type="match status" value="1"/>
</dbReference>
<gene>
    <name evidence="2" type="ORF">DEU29_10465</name>
</gene>
<dbReference type="EMBL" id="SNXI01000004">
    <property type="protein sequence ID" value="TDP38965.1"/>
    <property type="molecule type" value="Genomic_DNA"/>
</dbReference>
<protein>
    <submittedName>
        <fullName evidence="2">Type II secretory pathway component PulF</fullName>
    </submittedName>
</protein>
<proteinExistence type="predicted"/>
<keyword evidence="1" id="KW-0812">Transmembrane</keyword>